<evidence type="ECO:0000313" key="2">
    <source>
        <dbReference type="EMBL" id="MED6171605.1"/>
    </source>
</evidence>
<comment type="caution">
    <text evidence="2">The sequence shown here is derived from an EMBL/GenBank/DDBJ whole genome shotgun (WGS) entry which is preliminary data.</text>
</comment>
<dbReference type="SMART" id="SM00367">
    <property type="entry name" value="LRR_CC"/>
    <property type="match status" value="8"/>
</dbReference>
<evidence type="ECO:0000313" key="3">
    <source>
        <dbReference type="Proteomes" id="UP001341840"/>
    </source>
</evidence>
<sequence length="586" mass="66260">MPPSSSSSSSTNCRYDPQWQPHLPDECWESIFKHLTHPHDLESLSLVSRHFLSLTNRLLTHLNVSDHVLPLLPALLRRFPNLTSIKLTRYFTCDIDALLSQIASFDLPSLHSLDISHQSTFRSHGLRQFSQKFPTLKSFYCSRMRPDLVLIAECFPNLEEIHVTFASLYSDKDLHVKALTSGLKKLRKVDLSCTSNILQDSSIFTLCQNCVSLEALVVGETSSVSNIGIANAIRQRPQLRSSDVRGGDVTVELIDTLVSLKFLTCLDLSYSDISDEALCALADGVLPLRKLSLGGCRGYQYNGISCLLRKCNNLQYLDLQSTRFLNDECVIELSFLLGNLNVVELSGNANLTDLSLFAIMCNCPLITEIRMDNTSVGKQKLEEDCVVVNSHVKFLYLARNSCLNDESVKMIASVCPNLEMMELSHCRMVSVGAVEVLWRCCKIQRIDLAHLGYGLSQFQLRINFEVPTLFELDLSRLSISNEELSLISKSCYNLKELKLDYCDKITTRGVKQVVKNCKQLRMIGLYSCEKVSSDIVSWMVLARPSLRKIRAPRYSRHSVGQGNQFLRHGCFVRWIPKERNVLLLKF</sequence>
<evidence type="ECO:0000259" key="1">
    <source>
        <dbReference type="Pfam" id="PF12937"/>
    </source>
</evidence>
<dbReference type="InterPro" id="IPR032675">
    <property type="entry name" value="LRR_dom_sf"/>
</dbReference>
<dbReference type="Proteomes" id="UP001341840">
    <property type="component" value="Unassembled WGS sequence"/>
</dbReference>
<dbReference type="EMBL" id="JASCZI010151273">
    <property type="protein sequence ID" value="MED6171605.1"/>
    <property type="molecule type" value="Genomic_DNA"/>
</dbReference>
<feature type="domain" description="F-box" evidence="1">
    <location>
        <begin position="22"/>
        <end position="57"/>
    </location>
</feature>
<dbReference type="PANTHER" id="PTHR13318:SF106">
    <property type="entry name" value="F-BOX_LRR-REPEAT PROTEIN 2"/>
    <property type="match status" value="1"/>
</dbReference>
<dbReference type="InterPro" id="IPR001810">
    <property type="entry name" value="F-box_dom"/>
</dbReference>
<dbReference type="Pfam" id="PF12937">
    <property type="entry name" value="F-box-like"/>
    <property type="match status" value="1"/>
</dbReference>
<dbReference type="InterPro" id="IPR036047">
    <property type="entry name" value="F-box-like_dom_sf"/>
</dbReference>
<dbReference type="SUPFAM" id="SSF81383">
    <property type="entry name" value="F-box domain"/>
    <property type="match status" value="1"/>
</dbReference>
<name>A0ABU6VGP3_9FABA</name>
<protein>
    <recommendedName>
        <fullName evidence="1">F-box domain-containing protein</fullName>
    </recommendedName>
</protein>
<proteinExistence type="predicted"/>
<dbReference type="Gene3D" id="3.80.10.10">
    <property type="entry name" value="Ribonuclease Inhibitor"/>
    <property type="match status" value="3"/>
</dbReference>
<dbReference type="InterPro" id="IPR006553">
    <property type="entry name" value="Leu-rich_rpt_Cys-con_subtyp"/>
</dbReference>
<dbReference type="Pfam" id="PF13516">
    <property type="entry name" value="LRR_6"/>
    <property type="match status" value="1"/>
</dbReference>
<gene>
    <name evidence="2" type="ORF">PIB30_042204</name>
</gene>
<reference evidence="2 3" key="1">
    <citation type="journal article" date="2023" name="Plants (Basel)">
        <title>Bridging the Gap: Combining Genomics and Transcriptomics Approaches to Understand Stylosanthes scabra, an Orphan Legume from the Brazilian Caatinga.</title>
        <authorList>
            <person name="Ferreira-Neto J.R.C."/>
            <person name="da Silva M.D."/>
            <person name="Binneck E."/>
            <person name="de Melo N.F."/>
            <person name="da Silva R.H."/>
            <person name="de Melo A.L.T.M."/>
            <person name="Pandolfi V."/>
            <person name="Bustamante F.O."/>
            <person name="Brasileiro-Vidal A.C."/>
            <person name="Benko-Iseppon A.M."/>
        </authorList>
    </citation>
    <scope>NUCLEOTIDE SEQUENCE [LARGE SCALE GENOMIC DNA]</scope>
    <source>
        <tissue evidence="2">Leaves</tissue>
    </source>
</reference>
<accession>A0ABU6VGP3</accession>
<organism evidence="2 3">
    <name type="scientific">Stylosanthes scabra</name>
    <dbReference type="NCBI Taxonomy" id="79078"/>
    <lineage>
        <taxon>Eukaryota</taxon>
        <taxon>Viridiplantae</taxon>
        <taxon>Streptophyta</taxon>
        <taxon>Embryophyta</taxon>
        <taxon>Tracheophyta</taxon>
        <taxon>Spermatophyta</taxon>
        <taxon>Magnoliopsida</taxon>
        <taxon>eudicotyledons</taxon>
        <taxon>Gunneridae</taxon>
        <taxon>Pentapetalae</taxon>
        <taxon>rosids</taxon>
        <taxon>fabids</taxon>
        <taxon>Fabales</taxon>
        <taxon>Fabaceae</taxon>
        <taxon>Papilionoideae</taxon>
        <taxon>50 kb inversion clade</taxon>
        <taxon>dalbergioids sensu lato</taxon>
        <taxon>Dalbergieae</taxon>
        <taxon>Pterocarpus clade</taxon>
        <taxon>Stylosanthes</taxon>
    </lineage>
</organism>
<dbReference type="SUPFAM" id="SSF52047">
    <property type="entry name" value="RNI-like"/>
    <property type="match status" value="2"/>
</dbReference>
<dbReference type="PANTHER" id="PTHR13318">
    <property type="entry name" value="PARTNER OF PAIRED, ISOFORM B-RELATED"/>
    <property type="match status" value="1"/>
</dbReference>
<dbReference type="InterPro" id="IPR001611">
    <property type="entry name" value="Leu-rich_rpt"/>
</dbReference>
<keyword evidence="3" id="KW-1185">Reference proteome</keyword>